<dbReference type="PANTHER" id="PTHR46191:SF2">
    <property type="entry name" value="HALOACID DEHALOGENASE-LIKE HYDROLASE DOMAIN-CONTAINING PROTEIN 3"/>
    <property type="match status" value="1"/>
</dbReference>
<organism evidence="1 2">
    <name type="scientific">Desulfobulbus oligotrophicus</name>
    <dbReference type="NCBI Taxonomy" id="1909699"/>
    <lineage>
        <taxon>Bacteria</taxon>
        <taxon>Pseudomonadati</taxon>
        <taxon>Thermodesulfobacteriota</taxon>
        <taxon>Desulfobulbia</taxon>
        <taxon>Desulfobulbales</taxon>
        <taxon>Desulfobulbaceae</taxon>
        <taxon>Desulfobulbus</taxon>
    </lineage>
</organism>
<dbReference type="GO" id="GO:0016787">
    <property type="term" value="F:hydrolase activity"/>
    <property type="evidence" value="ECO:0007669"/>
    <property type="project" value="UniProtKB-KW"/>
</dbReference>
<sequence>MPDQGNPGSIGRNIEAITFDAVGTLIVPYPSVGAIYSEELSRFGYDIRPDVLENNFIKSFRQFKKDHPQALLNKDSWRRIVANALSGFISDHDFDKVFSMLWQRFARPEHWSILPGVEETLRKLRSAGLRLFVLSNNDERLHTIFQGLVIGPYFETIFVSSELGAEKPSRRIFDLVQIRIQVAAENILHVGDSPEEDVQGALDAGWQAALVGPRAATFGSTSAFKRAASVHALFCNT</sequence>
<dbReference type="InterPro" id="IPR051828">
    <property type="entry name" value="HAD-like_hydrolase_domain"/>
</dbReference>
<dbReference type="InterPro" id="IPR011949">
    <property type="entry name" value="HAD-SF_hydro_IA_REG-2-like"/>
</dbReference>
<dbReference type="NCBIfam" id="TIGR01549">
    <property type="entry name" value="HAD-SF-IA-v1"/>
    <property type="match status" value="1"/>
</dbReference>
<dbReference type="Pfam" id="PF00702">
    <property type="entry name" value="Hydrolase"/>
    <property type="match status" value="1"/>
</dbReference>
<dbReference type="SFLD" id="SFLDS00003">
    <property type="entry name" value="Haloacid_Dehalogenase"/>
    <property type="match status" value="1"/>
</dbReference>
<keyword evidence="2" id="KW-1185">Reference proteome</keyword>
<dbReference type="RefSeq" id="WP_199261952.1">
    <property type="nucleotide sequence ID" value="NZ_CP054140.1"/>
</dbReference>
<name>A0A7T5VE72_9BACT</name>
<evidence type="ECO:0000313" key="2">
    <source>
        <dbReference type="Proteomes" id="UP000596092"/>
    </source>
</evidence>
<dbReference type="EMBL" id="CP054140">
    <property type="protein sequence ID" value="QQG66122.1"/>
    <property type="molecule type" value="Genomic_DNA"/>
</dbReference>
<keyword evidence="1" id="KW-0378">Hydrolase</keyword>
<dbReference type="SUPFAM" id="SSF56784">
    <property type="entry name" value="HAD-like"/>
    <property type="match status" value="1"/>
</dbReference>
<dbReference type="SFLD" id="SFLDG01129">
    <property type="entry name" value="C1.5:_HAD__Beta-PGM__Phosphata"/>
    <property type="match status" value="1"/>
</dbReference>
<dbReference type="Gene3D" id="1.10.150.720">
    <property type="entry name" value="Haloacid dehalogenase-like hydrolase"/>
    <property type="match status" value="1"/>
</dbReference>
<dbReference type="Gene3D" id="3.40.50.1000">
    <property type="entry name" value="HAD superfamily/HAD-like"/>
    <property type="match status" value="1"/>
</dbReference>
<dbReference type="PRINTS" id="PR00413">
    <property type="entry name" value="HADHALOGNASE"/>
</dbReference>
<reference evidence="1 2" key="1">
    <citation type="submission" date="2020-05" db="EMBL/GenBank/DDBJ databases">
        <title>Complete genome of Desulfobulbus oligotrophicus.</title>
        <authorList>
            <person name="Podar M."/>
        </authorList>
    </citation>
    <scope>NUCLEOTIDE SEQUENCE [LARGE SCALE GENOMIC DNA]</scope>
    <source>
        <strain evidence="1 2">Prop6</strain>
    </source>
</reference>
<evidence type="ECO:0000313" key="1">
    <source>
        <dbReference type="EMBL" id="QQG66122.1"/>
    </source>
</evidence>
<dbReference type="InterPro" id="IPR006439">
    <property type="entry name" value="HAD-SF_hydro_IA"/>
</dbReference>
<proteinExistence type="predicted"/>
<dbReference type="Proteomes" id="UP000596092">
    <property type="component" value="Chromosome"/>
</dbReference>
<protein>
    <submittedName>
        <fullName evidence="1">HAD-IA family hydrolase</fullName>
    </submittedName>
</protein>
<dbReference type="KEGG" id="dog:HP555_09680"/>
<dbReference type="InterPro" id="IPR036412">
    <property type="entry name" value="HAD-like_sf"/>
</dbReference>
<gene>
    <name evidence="1" type="ORF">HP555_09680</name>
</gene>
<accession>A0A7T5VE72</accession>
<dbReference type="InterPro" id="IPR023214">
    <property type="entry name" value="HAD_sf"/>
</dbReference>
<dbReference type="NCBIfam" id="TIGR02252">
    <property type="entry name" value="DREG-2"/>
    <property type="match status" value="1"/>
</dbReference>
<dbReference type="PANTHER" id="PTHR46191">
    <property type="match status" value="1"/>
</dbReference>
<dbReference type="InterPro" id="IPR044924">
    <property type="entry name" value="HAD-SF_hydro_IA_REG-2-like_cap"/>
</dbReference>
<dbReference type="AlphaFoldDB" id="A0A7T5VE72"/>